<dbReference type="EMBL" id="JAWQEG010003887">
    <property type="protein sequence ID" value="KAK3864009.1"/>
    <property type="molecule type" value="Genomic_DNA"/>
</dbReference>
<dbReference type="Proteomes" id="UP001286313">
    <property type="component" value="Unassembled WGS sequence"/>
</dbReference>
<accession>A0AAE1K4Q5</accession>
<organism evidence="1 2">
    <name type="scientific">Petrolisthes cinctipes</name>
    <name type="common">Flat porcelain crab</name>
    <dbReference type="NCBI Taxonomy" id="88211"/>
    <lineage>
        <taxon>Eukaryota</taxon>
        <taxon>Metazoa</taxon>
        <taxon>Ecdysozoa</taxon>
        <taxon>Arthropoda</taxon>
        <taxon>Crustacea</taxon>
        <taxon>Multicrustacea</taxon>
        <taxon>Malacostraca</taxon>
        <taxon>Eumalacostraca</taxon>
        <taxon>Eucarida</taxon>
        <taxon>Decapoda</taxon>
        <taxon>Pleocyemata</taxon>
        <taxon>Anomura</taxon>
        <taxon>Galatheoidea</taxon>
        <taxon>Porcellanidae</taxon>
        <taxon>Petrolisthes</taxon>
    </lineage>
</organism>
<proteinExistence type="predicted"/>
<protein>
    <submittedName>
        <fullName evidence="1">Uncharacterized protein</fullName>
    </submittedName>
</protein>
<gene>
    <name evidence="1" type="ORF">Pcinc_030270</name>
</gene>
<name>A0AAE1K4Q5_PETCI</name>
<evidence type="ECO:0000313" key="2">
    <source>
        <dbReference type="Proteomes" id="UP001286313"/>
    </source>
</evidence>
<dbReference type="AlphaFoldDB" id="A0AAE1K4Q5"/>
<evidence type="ECO:0000313" key="1">
    <source>
        <dbReference type="EMBL" id="KAK3864009.1"/>
    </source>
</evidence>
<keyword evidence="2" id="KW-1185">Reference proteome</keyword>
<comment type="caution">
    <text evidence="1">The sequence shown here is derived from an EMBL/GenBank/DDBJ whole genome shotgun (WGS) entry which is preliminary data.</text>
</comment>
<dbReference type="SUPFAM" id="SSF52047">
    <property type="entry name" value="RNI-like"/>
    <property type="match status" value="1"/>
</dbReference>
<sequence length="612" mass="68573">MTPMKNLQDWAADCIAHNLLHSVCLTQLATYAFRGKVGATQKEIVSKCLRELKLYLSSLECADPCSSISNPASRLLKHRIASVAEYTSCQSHLSFLRASILKLLLFEEFVLSTGVEQEGGGGGAGEDVAWEDGGDGGSDFSYEYSSDLAYLSAFVRVLQTLGPFPVEKVIICFNFQDSDDMKSVLQALFTSCTKIKSIHLAGKSVNLVTLSKLKCFSKQLEELVLIDSFGSLTKDVFCVSLLGRPWIEYISSHDGRNSCLEPQFPALKHLWYQRQNSHQSWNDSFIKSAILTYYPNLKTLNWHVNDFNHNYALTKIPGLSGKQYNLENLLLTSVDLSYCNRSAATSRLICSVDVSYLSQLFPGLQDVSLIFRRNPDCQCSRSELRGPCETRATQIIETLTNVLSECKKVESLTVGGDILHLESILHPILTVYGDRLKSLGLRLLSMASTTQHLILSILSLCRNLENITITGNGLIEGHSPRTGTFGLCKWPKVKSLHFMLSVAHVENIELMQVFLSACCFVESLCISVYSIKNLCAVISEEKANYICVLILPVLDNVSDTDIDEQFCVILKHCPRLEFIYVPRKLKRWRYLQEKLWNRGITVKFTDLLVSGF</sequence>
<reference evidence="1" key="1">
    <citation type="submission" date="2023-10" db="EMBL/GenBank/DDBJ databases">
        <title>Genome assemblies of two species of porcelain crab, Petrolisthes cinctipes and Petrolisthes manimaculis (Anomura: Porcellanidae).</title>
        <authorList>
            <person name="Angst P."/>
        </authorList>
    </citation>
    <scope>NUCLEOTIDE SEQUENCE</scope>
    <source>
        <strain evidence="1">PB745_01</strain>
        <tissue evidence="1">Gill</tissue>
    </source>
</reference>